<comment type="caution">
    <text evidence="1">The sequence shown here is derived from an EMBL/GenBank/DDBJ whole genome shotgun (WGS) entry which is preliminary data.</text>
</comment>
<dbReference type="Proteomes" id="UP000024533">
    <property type="component" value="Unassembled WGS sequence"/>
</dbReference>
<keyword evidence="2" id="KW-1185">Reference proteome</keyword>
<dbReference type="AlphaFoldDB" id="A0A059JF49"/>
<sequence length="175" mass="19422">MDQPKCCATAFIDRADKADDEVIICGLLVVEEPPVSEGVSEENSRESASLPSLVQSPIQSRSMPWLCAPSGAAGPWKREVSNNPWSAWIEVESQYDRLHIIQKAISAGLISYNPPFSLLTCRIHYQQQPESTSAHAEYDLRQYFADSSGPALRAVRANLNQFSKHRTKPQADGYT</sequence>
<dbReference type="EMBL" id="AOKY01000135">
    <property type="protein sequence ID" value="KDB26419.1"/>
    <property type="molecule type" value="Genomic_DNA"/>
</dbReference>
<proteinExistence type="predicted"/>
<accession>A0A059JF49</accession>
<protein>
    <submittedName>
        <fullName evidence="1">Uncharacterized protein</fullName>
    </submittedName>
</protein>
<organism evidence="1 2">
    <name type="scientific">Trichophyton interdigitale (strain MR816)</name>
    <dbReference type="NCBI Taxonomy" id="1215338"/>
    <lineage>
        <taxon>Eukaryota</taxon>
        <taxon>Fungi</taxon>
        <taxon>Dikarya</taxon>
        <taxon>Ascomycota</taxon>
        <taxon>Pezizomycotina</taxon>
        <taxon>Eurotiomycetes</taxon>
        <taxon>Eurotiomycetidae</taxon>
        <taxon>Onygenales</taxon>
        <taxon>Arthrodermataceae</taxon>
        <taxon>Trichophyton</taxon>
    </lineage>
</organism>
<evidence type="ECO:0000313" key="2">
    <source>
        <dbReference type="Proteomes" id="UP000024533"/>
    </source>
</evidence>
<name>A0A059JF49_TRIIM</name>
<reference evidence="1 2" key="1">
    <citation type="submission" date="2014-02" db="EMBL/GenBank/DDBJ databases">
        <title>The Genome Sequence of Trichophyton interdigitale MR816.</title>
        <authorList>
            <consortium name="The Broad Institute Genomics Platform"/>
            <person name="Cuomo C.A."/>
            <person name="White T.C."/>
            <person name="Graser Y."/>
            <person name="Martinez-Rossi N."/>
            <person name="Heitman J."/>
            <person name="Young S.K."/>
            <person name="Zeng Q."/>
            <person name="Gargeya S."/>
            <person name="Abouelleil A."/>
            <person name="Alvarado L."/>
            <person name="Chapman S.B."/>
            <person name="Gainer-Dewar J."/>
            <person name="Goldberg J."/>
            <person name="Griggs A."/>
            <person name="Gujja S."/>
            <person name="Hansen M."/>
            <person name="Howarth C."/>
            <person name="Imamovic A."/>
            <person name="Larimer J."/>
            <person name="Martinez D."/>
            <person name="Murphy C."/>
            <person name="Pearson M.D."/>
            <person name="Persinoti G."/>
            <person name="Poon T."/>
            <person name="Priest M."/>
            <person name="Roberts A.D."/>
            <person name="Saif S."/>
            <person name="Shea T.D."/>
            <person name="Sykes S.N."/>
            <person name="Wortman J."/>
            <person name="Nusbaum C."/>
            <person name="Birren B."/>
        </authorList>
    </citation>
    <scope>NUCLEOTIDE SEQUENCE [LARGE SCALE GENOMIC DNA]</scope>
    <source>
        <strain evidence="1 2">MR816</strain>
    </source>
</reference>
<gene>
    <name evidence="1" type="ORF">H109_01765</name>
</gene>
<dbReference type="HOGENOM" id="CLU_1533671_0_0_1"/>
<evidence type="ECO:0000313" key="1">
    <source>
        <dbReference type="EMBL" id="KDB26419.1"/>
    </source>
</evidence>